<dbReference type="GO" id="GO:0006325">
    <property type="term" value="P:chromatin organization"/>
    <property type="evidence" value="ECO:0007669"/>
    <property type="project" value="UniProtKB-KW"/>
</dbReference>
<dbReference type="Pfam" id="PF00397">
    <property type="entry name" value="WW"/>
    <property type="match status" value="1"/>
</dbReference>
<proteinExistence type="predicted"/>
<reference evidence="12 13" key="1">
    <citation type="journal article" date="2009" name="Science">
        <title>Genome sequence, comparative analysis, and population genetics of the domestic horse.</title>
        <authorList>
            <consortium name="Broad Institute Genome Sequencing Platform"/>
            <consortium name="Broad Institute Whole Genome Assembly Team"/>
            <person name="Wade C.M."/>
            <person name="Giulotto E."/>
            <person name="Sigurdsson S."/>
            <person name="Zoli M."/>
            <person name="Gnerre S."/>
            <person name="Imsland F."/>
            <person name="Lear T.L."/>
            <person name="Adelson D.L."/>
            <person name="Bailey E."/>
            <person name="Bellone R.R."/>
            <person name="Bloecker H."/>
            <person name="Distl O."/>
            <person name="Edgar R.C."/>
            <person name="Garber M."/>
            <person name="Leeb T."/>
            <person name="Mauceli E."/>
            <person name="MacLeod J.N."/>
            <person name="Penedo M.C.T."/>
            <person name="Raison J.M."/>
            <person name="Sharpe T."/>
            <person name="Vogel J."/>
            <person name="Andersson L."/>
            <person name="Antczak D.F."/>
            <person name="Biagi T."/>
            <person name="Binns M.M."/>
            <person name="Chowdhary B.P."/>
            <person name="Coleman S.J."/>
            <person name="Della Valle G."/>
            <person name="Fryc S."/>
            <person name="Guerin G."/>
            <person name="Hasegawa T."/>
            <person name="Hill E.W."/>
            <person name="Jurka J."/>
            <person name="Kiialainen A."/>
            <person name="Lindgren G."/>
            <person name="Liu J."/>
            <person name="Magnani E."/>
            <person name="Mickelson J.R."/>
            <person name="Murray J."/>
            <person name="Nergadze S.G."/>
            <person name="Onofrio R."/>
            <person name="Pedroni S."/>
            <person name="Piras M.F."/>
            <person name="Raudsepp T."/>
            <person name="Rocchi M."/>
            <person name="Roeed K.H."/>
            <person name="Ryder O.A."/>
            <person name="Searle S."/>
            <person name="Skow L."/>
            <person name="Swinburne J.E."/>
            <person name="Syvaenen A.C."/>
            <person name="Tozaki T."/>
            <person name="Valberg S.J."/>
            <person name="Vaudin M."/>
            <person name="White J.R."/>
            <person name="Zody M.C."/>
            <person name="Lander E.S."/>
            <person name="Lindblad-Toh K."/>
        </authorList>
    </citation>
    <scope>NUCLEOTIDE SEQUENCE [LARGE SCALE GENOMIC DNA]</scope>
    <source>
        <strain evidence="12 13">Thoroughbred</strain>
    </source>
</reference>
<feature type="region of interest" description="Disordered" evidence="10">
    <location>
        <begin position="396"/>
        <end position="419"/>
    </location>
</feature>
<feature type="region of interest" description="Disordered" evidence="10">
    <location>
        <begin position="1"/>
        <end position="382"/>
    </location>
</feature>
<dbReference type="AlphaFoldDB" id="A0A3Q2HEK1"/>
<dbReference type="InterPro" id="IPR036020">
    <property type="entry name" value="WW_dom_sf"/>
</dbReference>
<evidence type="ECO:0000256" key="8">
    <source>
        <dbReference type="ARBA" id="ARBA00063890"/>
    </source>
</evidence>
<evidence type="ECO:0000256" key="2">
    <source>
        <dbReference type="ARBA" id="ARBA00022853"/>
    </source>
</evidence>
<keyword evidence="2" id="KW-0156">Chromatin regulator</keyword>
<feature type="compositionally biased region" description="Basic and acidic residues" evidence="10">
    <location>
        <begin position="14"/>
        <end position="27"/>
    </location>
</feature>
<evidence type="ECO:0000259" key="11">
    <source>
        <dbReference type="PROSITE" id="PS50020"/>
    </source>
</evidence>
<feature type="compositionally biased region" description="Polar residues" evidence="10">
    <location>
        <begin position="955"/>
        <end position="969"/>
    </location>
</feature>
<dbReference type="SMR" id="A0A3Q2HEK1"/>
<feature type="compositionally biased region" description="Basic residues" evidence="10">
    <location>
        <begin position="339"/>
        <end position="351"/>
    </location>
</feature>
<feature type="compositionally biased region" description="Basic residues" evidence="10">
    <location>
        <begin position="358"/>
        <end position="369"/>
    </location>
</feature>
<dbReference type="InParanoid" id="A0A3Q2HEK1"/>
<feature type="region of interest" description="Disordered" evidence="10">
    <location>
        <begin position="894"/>
        <end position="1018"/>
    </location>
</feature>
<feature type="region of interest" description="Disordered" evidence="10">
    <location>
        <begin position="664"/>
        <end position="818"/>
    </location>
</feature>
<feature type="compositionally biased region" description="Gly residues" evidence="10">
    <location>
        <begin position="327"/>
        <end position="338"/>
    </location>
</feature>
<organism evidence="12 13">
    <name type="scientific">Equus caballus</name>
    <name type="common">Horse</name>
    <dbReference type="NCBI Taxonomy" id="9796"/>
    <lineage>
        <taxon>Eukaryota</taxon>
        <taxon>Metazoa</taxon>
        <taxon>Chordata</taxon>
        <taxon>Craniata</taxon>
        <taxon>Vertebrata</taxon>
        <taxon>Euteleostomi</taxon>
        <taxon>Mammalia</taxon>
        <taxon>Eutheria</taxon>
        <taxon>Laurasiatheria</taxon>
        <taxon>Perissodactyla</taxon>
        <taxon>Equidae</taxon>
        <taxon>Equus</taxon>
    </lineage>
</organism>
<reference evidence="12" key="2">
    <citation type="submission" date="2025-08" db="UniProtKB">
        <authorList>
            <consortium name="Ensembl"/>
        </authorList>
    </citation>
    <scope>IDENTIFICATION</scope>
    <source>
        <strain evidence="12">Thoroughbred</strain>
    </source>
</reference>
<dbReference type="CDD" id="cd00201">
    <property type="entry name" value="WW"/>
    <property type="match status" value="1"/>
</dbReference>
<evidence type="ECO:0000313" key="13">
    <source>
        <dbReference type="Proteomes" id="UP000002281"/>
    </source>
</evidence>
<name>A0A3Q2HEK1_HORSE</name>
<feature type="compositionally biased region" description="Low complexity" evidence="10">
    <location>
        <begin position="164"/>
        <end position="176"/>
    </location>
</feature>
<keyword evidence="3" id="KW-0805">Transcription regulation</keyword>
<dbReference type="PROSITE" id="PS01159">
    <property type="entry name" value="WW_DOMAIN_1"/>
    <property type="match status" value="1"/>
</dbReference>
<protein>
    <recommendedName>
        <fullName evidence="9">WW domain-containing adapter protein with coiled-coil</fullName>
    </recommendedName>
</protein>
<dbReference type="Ensembl" id="ENSECAT00000032171.3">
    <property type="protein sequence ID" value="ENSECAP00000032896.1"/>
    <property type="gene ID" value="ENSECAG00000005374.4"/>
</dbReference>
<dbReference type="InterPro" id="IPR038867">
    <property type="entry name" value="WAC"/>
</dbReference>
<evidence type="ECO:0000256" key="1">
    <source>
        <dbReference type="ARBA" id="ARBA00004123"/>
    </source>
</evidence>
<gene>
    <name evidence="12 14" type="primary">WAC</name>
</gene>
<evidence type="ECO:0000313" key="12">
    <source>
        <dbReference type="Ensembl" id="ENSECAP00000032896.1"/>
    </source>
</evidence>
<reference evidence="12" key="3">
    <citation type="submission" date="2025-09" db="UniProtKB">
        <authorList>
            <consortium name="Ensembl"/>
        </authorList>
    </citation>
    <scope>IDENTIFICATION</scope>
    <source>
        <strain evidence="12">Thoroughbred</strain>
    </source>
</reference>
<dbReference type="PANTHER" id="PTHR15911">
    <property type="entry name" value="WW DOMAIN-CONTAINING ADAPTER PROTEIN WITH COILED-COIL"/>
    <property type="match status" value="1"/>
</dbReference>
<feature type="region of interest" description="Disordered" evidence="10">
    <location>
        <begin position="441"/>
        <end position="463"/>
    </location>
</feature>
<feature type="domain" description="WW" evidence="11">
    <location>
        <begin position="601"/>
        <end position="628"/>
    </location>
</feature>
<dbReference type="PaxDb" id="9796-ENSECAP00000032896"/>
<evidence type="ECO:0000256" key="9">
    <source>
        <dbReference type="ARBA" id="ARBA00073444"/>
    </source>
</evidence>
<dbReference type="FunCoup" id="A0A3Q2HEK1">
    <property type="interactions" value="4928"/>
</dbReference>
<sequence>MENFQGEFPVTRGLQREEELEERKTGNKADGGQGRDGVANIKQGGRAQRVLPAPAPRPPAQRGRLRGPERRPPRAGLRPARADARPPRTLSDPRRCPAPVSPLRGQLALWPLGEGLTSKMPTAGPADGRPGAQRPGTGRCPGPDSAPRCPREFGGTRPPAQGLPTTQPAPKGAGAAARERPRRPPTPRAAERTRSTAASLFSPRWLLSRPTVLLPKAAPSPRTPGPLGPASSRSPSRTVPKGERRWADVRVRKEAATGKSGRVARRRARPRRKRKTGPSRGLPKAAFRSRAGRGGRQRVGEEGRGGNCRGFPKAAAAELPGCSWWSGSGGTSGGGGGGGRRRRRRSRQRRRRGEEGRRRRSRRWRRWRRQSLSAGPSRTRLLAPLPPARRCRRVVGAAGRAESERGVDGGRWPGSAGASNGEVLRVAEGRRALVPVLPPARRLRARPPAPRGRSPLPRHTLTGRALMVMYARKQQRLSDGCHDRRGDSQPYQALKYSSKSHPSSGDHRHEKMRDAADPSPPNKMLRRSDSPENKYSDSTGHSKAKNVHIHRVRERDGGTSYSPQENSHNHSALHSSNSHSSNPSNNPSKTSDAPYDSADDWSEHISSSGKKYYYNCRTEVSQWEKPREWLEREQRQKEANKLAVNSFPKDRDYRREVMQATATSGFASGMEDKHSSDASSLLPQNILSQTSRHNDRDYRLPRAETHSSSTPVQHPIKPVVHPTATPSTVPSSPFTLQSDHQPKKSFDANGASTLSKLPTPTSSVPAQKTERKESTSGDKSVSHSCTTPSTSSASGLNPTSAPPTSASAIPVSPVPQSPIPPLLQDPNLLRQLLPALQATLQLNNSNVDISKINEVLTAAVTQASLQSIIHKFLTAGPSAFNITSLISQAAQLSTQAQPSNQSPMSLTSDASSPRSYVSPRISTPQTNTVPIKPLISTPPVSSQPKVSTPVVKQGPVSQSATQQPVTADKQQGHEPVSPRSLQRSNSQRSPSPGPNHTSSSNASNAAVVPQNSSARPTCSLTPTLAAHFNENLIKHVQGWPADHAEKQASRLREEAHNMGSVHMSEICTELKNLRSLVRVCEIQATLREQRILFLRQQIKELEKLKNQNSFMV</sequence>
<accession>A0A3Q2HEK1</accession>
<feature type="compositionally biased region" description="Basic and acidic residues" evidence="10">
    <location>
        <begin position="526"/>
        <end position="535"/>
    </location>
</feature>
<evidence type="ECO:0000256" key="5">
    <source>
        <dbReference type="ARBA" id="ARBA00023163"/>
    </source>
</evidence>
<dbReference type="InterPro" id="IPR001202">
    <property type="entry name" value="WW_dom"/>
</dbReference>
<dbReference type="GeneTree" id="ENSGT00440000037780"/>
<dbReference type="Gene3D" id="2.20.70.10">
    <property type="match status" value="1"/>
</dbReference>
<feature type="compositionally biased region" description="Low complexity" evidence="10">
    <location>
        <begin position="569"/>
        <end position="588"/>
    </location>
</feature>
<dbReference type="VGNC" id="VGNC:24962">
    <property type="gene designation" value="WAC"/>
</dbReference>
<dbReference type="Bgee" id="ENSECAG00000005374">
    <property type="expression patterns" value="Expressed in brainstem and 23 other cell types or tissues"/>
</dbReference>
<feature type="compositionally biased region" description="Polar residues" evidence="10">
    <location>
        <begin position="489"/>
        <end position="503"/>
    </location>
</feature>
<dbReference type="PROSITE" id="PS50020">
    <property type="entry name" value="WW_DOMAIN_2"/>
    <property type="match status" value="1"/>
</dbReference>
<comment type="subcellular location">
    <subcellularLocation>
        <location evidence="1">Nucleus</location>
    </subcellularLocation>
</comment>
<feature type="region of interest" description="Disordered" evidence="10">
    <location>
        <begin position="475"/>
        <end position="604"/>
    </location>
</feature>
<dbReference type="GO" id="GO:0005634">
    <property type="term" value="C:nucleus"/>
    <property type="evidence" value="ECO:0007669"/>
    <property type="project" value="UniProtKB-SubCell"/>
</dbReference>
<dbReference type="SMART" id="SM00456">
    <property type="entry name" value="WW"/>
    <property type="match status" value="1"/>
</dbReference>
<dbReference type="Proteomes" id="UP000002281">
    <property type="component" value="Chromosome 29"/>
</dbReference>
<feature type="compositionally biased region" description="Basic residues" evidence="10">
    <location>
        <begin position="262"/>
        <end position="277"/>
    </location>
</feature>
<evidence type="ECO:0000256" key="3">
    <source>
        <dbReference type="ARBA" id="ARBA00023015"/>
    </source>
</evidence>
<feature type="compositionally biased region" description="Basic and acidic residues" evidence="10">
    <location>
        <begin position="504"/>
        <end position="516"/>
    </location>
</feature>
<evidence type="ECO:0000256" key="4">
    <source>
        <dbReference type="ARBA" id="ARBA00023054"/>
    </source>
</evidence>
<evidence type="ECO:0000256" key="10">
    <source>
        <dbReference type="SAM" id="MobiDB-lite"/>
    </source>
</evidence>
<feature type="compositionally biased region" description="Low complexity" evidence="10">
    <location>
        <begin position="998"/>
        <end position="1014"/>
    </location>
</feature>
<feature type="compositionally biased region" description="Basic and acidic residues" evidence="10">
    <location>
        <begin position="692"/>
        <end position="705"/>
    </location>
</feature>
<feature type="compositionally biased region" description="Polar residues" evidence="10">
    <location>
        <begin position="777"/>
        <end position="797"/>
    </location>
</feature>
<dbReference type="PANTHER" id="PTHR15911:SF6">
    <property type="entry name" value="WW DOMAIN-CONTAINING ADAPTER PROTEIN WITH COILED-COIL"/>
    <property type="match status" value="1"/>
</dbReference>
<keyword evidence="5" id="KW-0804">Transcription</keyword>
<evidence type="ECO:0000256" key="7">
    <source>
        <dbReference type="ARBA" id="ARBA00054335"/>
    </source>
</evidence>
<feature type="compositionally biased region" description="Low complexity" evidence="10">
    <location>
        <begin position="752"/>
        <end position="763"/>
    </location>
</feature>
<feature type="compositionally biased region" description="Basic and acidic residues" evidence="10">
    <location>
        <begin position="240"/>
        <end position="256"/>
    </location>
</feature>
<dbReference type="SUPFAM" id="SSF51045">
    <property type="entry name" value="WW domain"/>
    <property type="match status" value="1"/>
</dbReference>
<feature type="compositionally biased region" description="Polar residues" evidence="10">
    <location>
        <begin position="979"/>
        <end position="997"/>
    </location>
</feature>
<feature type="compositionally biased region" description="Basic residues" evidence="10">
    <location>
        <begin position="542"/>
        <end position="552"/>
    </location>
</feature>
<feature type="compositionally biased region" description="Basic and acidic residues" evidence="10">
    <location>
        <begin position="80"/>
        <end position="95"/>
    </location>
</feature>
<dbReference type="FunFam" id="2.20.70.10:FF:000020">
    <property type="entry name" value="WW domain-containing adapter protein with coiled-coil isoform X1"/>
    <property type="match status" value="1"/>
</dbReference>
<feature type="compositionally biased region" description="Polar residues" evidence="10">
    <location>
        <begin position="677"/>
        <end position="691"/>
    </location>
</feature>
<feature type="compositionally biased region" description="Low complexity" evidence="10">
    <location>
        <begin position="718"/>
        <end position="733"/>
    </location>
</feature>
<keyword evidence="13" id="KW-1185">Reference proteome</keyword>
<evidence type="ECO:0000256" key="6">
    <source>
        <dbReference type="ARBA" id="ARBA00023242"/>
    </source>
</evidence>
<comment type="function">
    <text evidence="7">Acts as a linker between gene transcription and histone H2B monoubiquitination at 'Lys-120' (H2BK120ub1). Interacts with the RNA polymerase II transcriptional machinery via its WW domain and with RNF20-RNF40 via its coiled coil region, thereby linking and regulating H2BK120ub1 and gene transcription. Regulates the cell-cycle checkpoint activation in response to DNA damage. Positive regulator of amino acid starvation-induced autophagy. Also acts as a negative regulator of basal autophagy. Positively regulates MTOR activity by promoting, in an energy-dependent manner, the assembly of the TTT complex composed of TELO2, TTI1 and TTI2 and the RUVBL complex composed of RUVBL1 and RUVBL2 into the TTT-RUVBL complex. This leads to the dimerization of the mTORC1 complex and its subsequent activation. May negatively regulate the ubiquitin proteasome pathway.</text>
</comment>
<comment type="subunit">
    <text evidence="8">Interacts (via coiled coil domain) with RNF20, RNF40 and UBE2A. Interacts (via WW domain) with RNA polymerase II. Interacts with MTOR and other components of the MTOR pathway including RPTOR, RUVBL1, RUVBL2, TTI1 and TTI2.</text>
</comment>
<keyword evidence="4" id="KW-0175">Coiled coil</keyword>
<evidence type="ECO:0000313" key="14">
    <source>
        <dbReference type="VGNC" id="VGNC:24962"/>
    </source>
</evidence>
<feature type="compositionally biased region" description="Low complexity" evidence="10">
    <location>
        <begin position="798"/>
        <end position="811"/>
    </location>
</feature>
<dbReference type="STRING" id="9796.ENSECAP00000032896"/>
<feature type="compositionally biased region" description="Polar residues" evidence="10">
    <location>
        <begin position="894"/>
        <end position="929"/>
    </location>
</feature>
<keyword evidence="6" id="KW-0539">Nucleus</keyword>